<feature type="domain" description="PDZ" evidence="5">
    <location>
        <begin position="60"/>
        <end position="141"/>
    </location>
</feature>
<evidence type="ECO:0000313" key="6">
    <source>
        <dbReference type="Proteomes" id="UP000504612"/>
    </source>
</evidence>
<dbReference type="Gene3D" id="2.30.42.10">
    <property type="match status" value="3"/>
</dbReference>
<evidence type="ECO:0000313" key="7">
    <source>
        <dbReference type="RefSeq" id="XP_026543754.1"/>
    </source>
</evidence>
<dbReference type="CDD" id="cd06768">
    <property type="entry name" value="PDZ_NHERF-like"/>
    <property type="match status" value="2"/>
</dbReference>
<feature type="domain" description="PDZ" evidence="5">
    <location>
        <begin position="165"/>
        <end position="245"/>
    </location>
</feature>
<evidence type="ECO:0000256" key="2">
    <source>
        <dbReference type="ARBA" id="ARBA00022475"/>
    </source>
</evidence>
<accession>A0A6J1VUV2</accession>
<dbReference type="InterPro" id="IPR036034">
    <property type="entry name" value="PDZ_sf"/>
</dbReference>
<dbReference type="PANTHER" id="PTHR14191:SF20">
    <property type="entry name" value="NA(+)_H(+) EXCHANGE REGULATORY COFACTOR NHE-RF4"/>
    <property type="match status" value="1"/>
</dbReference>
<dbReference type="Pfam" id="PF00595">
    <property type="entry name" value="PDZ"/>
    <property type="match status" value="2"/>
</dbReference>
<dbReference type="InterPro" id="IPR051067">
    <property type="entry name" value="NHER"/>
</dbReference>
<keyword evidence="3" id="KW-0677">Repeat</keyword>
<dbReference type="PANTHER" id="PTHR14191">
    <property type="entry name" value="PDZ DOMAIN CONTAINING PROTEIN"/>
    <property type="match status" value="1"/>
</dbReference>
<dbReference type="CTD" id="79849"/>
<dbReference type="GO" id="GO:0043495">
    <property type="term" value="F:protein-membrane adaptor activity"/>
    <property type="evidence" value="ECO:0007669"/>
    <property type="project" value="TreeGrafter"/>
</dbReference>
<sequence length="437" mass="47171">MSLSSELCTEPASRGALFLEMPATRDKQRKFEFNPKEGIDNPALSLAEDSEPGGASQIRFCSLKKGAGDNLGFSLCQGAGGMCPIVRKVTPGGLAYRRGLQDGDRILEVNGVNVEGMGYLQVVWKIKSSSKEVLLTVLEGNAYEVAKALNRDLNQLLSRYGKPRLCCVPRGSSGLGFSVSAPEGVTGVFQLSVLQNGPAHKAGVPHGSWLVELNGVSVKNWTIAQLNQKLKQSSSPTGLLVMGSQSEEAYRQCGVKVTAALADTSWVPFQVTKLQMMRGEDGYGFLMKEEISSSGKRAQFLRDVEAGLPAEKAGMREGDCLLAVNGEIVEDLDHQEVVSRIRSDNQRVTLLVIDSEGSKFYNMVGVSPLVFYDDEDIPSSFLITRGSSSPGIVQEQSWPTLIPCHCQLSSNTAPPGQPDPNPWTFTGEGRDGFSQAF</sequence>
<dbReference type="GO" id="GO:0016324">
    <property type="term" value="C:apical plasma membrane"/>
    <property type="evidence" value="ECO:0007669"/>
    <property type="project" value="TreeGrafter"/>
</dbReference>
<dbReference type="Pfam" id="PF17820">
    <property type="entry name" value="PDZ_6"/>
    <property type="match status" value="1"/>
</dbReference>
<comment type="subcellular location">
    <subcellularLocation>
        <location evidence="1">Cell membrane</location>
    </subcellularLocation>
</comment>
<dbReference type="SMART" id="SM00228">
    <property type="entry name" value="PDZ"/>
    <property type="match status" value="3"/>
</dbReference>
<keyword evidence="2" id="KW-0472">Membrane</keyword>
<dbReference type="InterPro" id="IPR001478">
    <property type="entry name" value="PDZ"/>
</dbReference>
<evidence type="ECO:0000256" key="4">
    <source>
        <dbReference type="SAM" id="MobiDB-lite"/>
    </source>
</evidence>
<evidence type="ECO:0000259" key="5">
    <source>
        <dbReference type="PROSITE" id="PS50106"/>
    </source>
</evidence>
<proteinExistence type="predicted"/>
<feature type="domain" description="PDZ" evidence="5">
    <location>
        <begin position="273"/>
        <end position="356"/>
    </location>
</feature>
<dbReference type="RefSeq" id="XP_026543754.1">
    <property type="nucleotide sequence ID" value="XM_026687969.1"/>
</dbReference>
<protein>
    <submittedName>
        <fullName evidence="7">Na(+)/H(+) exchange regulatory cofactor NHE-RF4</fullName>
    </submittedName>
</protein>
<dbReference type="GO" id="GO:0072659">
    <property type="term" value="P:protein localization to plasma membrane"/>
    <property type="evidence" value="ECO:0007669"/>
    <property type="project" value="TreeGrafter"/>
</dbReference>
<evidence type="ECO:0000256" key="1">
    <source>
        <dbReference type="ARBA" id="ARBA00004236"/>
    </source>
</evidence>
<name>A0A6J1VUV2_9SAUR</name>
<dbReference type="SUPFAM" id="SSF50156">
    <property type="entry name" value="PDZ domain-like"/>
    <property type="match status" value="3"/>
</dbReference>
<keyword evidence="6" id="KW-1185">Reference proteome</keyword>
<dbReference type="AlphaFoldDB" id="A0A6J1VUV2"/>
<gene>
    <name evidence="7" type="primary">PDZD3</name>
</gene>
<dbReference type="KEGG" id="nss:113425717"/>
<dbReference type="PROSITE" id="PS50106">
    <property type="entry name" value="PDZ"/>
    <property type="match status" value="3"/>
</dbReference>
<feature type="region of interest" description="Disordered" evidence="4">
    <location>
        <begin position="34"/>
        <end position="53"/>
    </location>
</feature>
<organism evidence="6 7">
    <name type="scientific">Notechis scutatus</name>
    <name type="common">mainland tiger snake</name>
    <dbReference type="NCBI Taxonomy" id="8663"/>
    <lineage>
        <taxon>Eukaryota</taxon>
        <taxon>Metazoa</taxon>
        <taxon>Chordata</taxon>
        <taxon>Craniata</taxon>
        <taxon>Vertebrata</taxon>
        <taxon>Euteleostomi</taxon>
        <taxon>Lepidosauria</taxon>
        <taxon>Squamata</taxon>
        <taxon>Bifurcata</taxon>
        <taxon>Unidentata</taxon>
        <taxon>Episquamata</taxon>
        <taxon>Toxicofera</taxon>
        <taxon>Serpentes</taxon>
        <taxon>Colubroidea</taxon>
        <taxon>Elapidae</taxon>
        <taxon>Hydrophiinae</taxon>
        <taxon>Notechis</taxon>
    </lineage>
</organism>
<reference evidence="7" key="1">
    <citation type="submission" date="2025-08" db="UniProtKB">
        <authorList>
            <consortium name="RefSeq"/>
        </authorList>
    </citation>
    <scope>IDENTIFICATION</scope>
</reference>
<dbReference type="InterPro" id="IPR041489">
    <property type="entry name" value="PDZ_6"/>
</dbReference>
<dbReference type="Proteomes" id="UP000504612">
    <property type="component" value="Unplaced"/>
</dbReference>
<keyword evidence="2" id="KW-1003">Cell membrane</keyword>
<evidence type="ECO:0000256" key="3">
    <source>
        <dbReference type="ARBA" id="ARBA00022737"/>
    </source>
</evidence>
<dbReference type="GO" id="GO:0005102">
    <property type="term" value="F:signaling receptor binding"/>
    <property type="evidence" value="ECO:0007669"/>
    <property type="project" value="TreeGrafter"/>
</dbReference>
<dbReference type="GeneID" id="113425717"/>